<evidence type="ECO:0000256" key="1">
    <source>
        <dbReference type="SAM" id="Phobius"/>
    </source>
</evidence>
<name>A0A0D8XVZ2_DICVI</name>
<accession>A0A0D8XVZ2</accession>
<reference evidence="2 3" key="1">
    <citation type="submission" date="2013-11" db="EMBL/GenBank/DDBJ databases">
        <title>Draft genome of the bovine lungworm Dictyocaulus viviparus.</title>
        <authorList>
            <person name="Mitreva M."/>
        </authorList>
    </citation>
    <scope>NUCLEOTIDE SEQUENCE [LARGE SCALE GENOMIC DNA]</scope>
    <source>
        <strain evidence="2 3">HannoverDv2000</strain>
    </source>
</reference>
<dbReference type="AlphaFoldDB" id="A0A0D8XVZ2"/>
<evidence type="ECO:0000313" key="3">
    <source>
        <dbReference type="Proteomes" id="UP000053766"/>
    </source>
</evidence>
<proteinExistence type="predicted"/>
<protein>
    <submittedName>
        <fullName evidence="2">Uncharacterized protein</fullName>
    </submittedName>
</protein>
<gene>
    <name evidence="2" type="ORF">DICVIV_05922</name>
</gene>
<reference evidence="3" key="2">
    <citation type="journal article" date="2016" name="Sci. Rep.">
        <title>Dictyocaulus viviparus genome, variome and transcriptome elucidate lungworm biology and support future intervention.</title>
        <authorList>
            <person name="McNulty S.N."/>
            <person name="Strube C."/>
            <person name="Rosa B.A."/>
            <person name="Martin J.C."/>
            <person name="Tyagi R."/>
            <person name="Choi Y.J."/>
            <person name="Wang Q."/>
            <person name="Hallsworth Pepin K."/>
            <person name="Zhang X."/>
            <person name="Ozersky P."/>
            <person name="Wilson R.K."/>
            <person name="Sternberg P.W."/>
            <person name="Gasser R.B."/>
            <person name="Mitreva M."/>
        </authorList>
    </citation>
    <scope>NUCLEOTIDE SEQUENCE [LARGE SCALE GENOMIC DNA]</scope>
    <source>
        <strain evidence="3">HannoverDv2000</strain>
    </source>
</reference>
<keyword evidence="1" id="KW-1133">Transmembrane helix</keyword>
<dbReference type="Proteomes" id="UP000053766">
    <property type="component" value="Unassembled WGS sequence"/>
</dbReference>
<evidence type="ECO:0000313" key="2">
    <source>
        <dbReference type="EMBL" id="KJH47987.1"/>
    </source>
</evidence>
<feature type="transmembrane region" description="Helical" evidence="1">
    <location>
        <begin position="52"/>
        <end position="73"/>
    </location>
</feature>
<keyword evidence="3" id="KW-1185">Reference proteome</keyword>
<organism evidence="2 3">
    <name type="scientific">Dictyocaulus viviparus</name>
    <name type="common">Bovine lungworm</name>
    <dbReference type="NCBI Taxonomy" id="29172"/>
    <lineage>
        <taxon>Eukaryota</taxon>
        <taxon>Metazoa</taxon>
        <taxon>Ecdysozoa</taxon>
        <taxon>Nematoda</taxon>
        <taxon>Chromadorea</taxon>
        <taxon>Rhabditida</taxon>
        <taxon>Rhabditina</taxon>
        <taxon>Rhabditomorpha</taxon>
        <taxon>Strongyloidea</taxon>
        <taxon>Metastrongylidae</taxon>
        <taxon>Dictyocaulus</taxon>
    </lineage>
</organism>
<keyword evidence="1" id="KW-0812">Transmembrane</keyword>
<sequence length="75" mass="8753">MKKKKPKEENTCITSSVSSIMSSTLIVNHKSSNLHKSKTITDGFERLYHKRIFLAILILIFTSIIQLLFYELYFN</sequence>
<keyword evidence="1" id="KW-0472">Membrane</keyword>
<dbReference type="EMBL" id="KN716285">
    <property type="protein sequence ID" value="KJH47987.1"/>
    <property type="molecule type" value="Genomic_DNA"/>
</dbReference>